<proteinExistence type="predicted"/>
<evidence type="ECO:0008006" key="3">
    <source>
        <dbReference type="Google" id="ProtNLM"/>
    </source>
</evidence>
<dbReference type="RefSeq" id="WP_133829523.1">
    <property type="nucleotide sequence ID" value="NZ_BAABHR010000054.1"/>
</dbReference>
<evidence type="ECO:0000313" key="2">
    <source>
        <dbReference type="Proteomes" id="UP000295705"/>
    </source>
</evidence>
<dbReference type="OrthoDB" id="5196058at2"/>
<reference evidence="1 2" key="1">
    <citation type="submission" date="2019-03" db="EMBL/GenBank/DDBJ databases">
        <title>Genomic Encyclopedia of Type Strains, Phase IV (KMG-IV): sequencing the most valuable type-strain genomes for metagenomic binning, comparative biology and taxonomic classification.</title>
        <authorList>
            <person name="Goeker M."/>
        </authorList>
    </citation>
    <scope>NUCLEOTIDE SEQUENCE [LARGE SCALE GENOMIC DNA]</scope>
    <source>
        <strain evidence="1 2">DSM 45775</strain>
    </source>
</reference>
<dbReference type="Proteomes" id="UP000295705">
    <property type="component" value="Unassembled WGS sequence"/>
</dbReference>
<dbReference type="AlphaFoldDB" id="A0A4R6UW43"/>
<organism evidence="1 2">
    <name type="scientific">Actinomycetospora succinea</name>
    <dbReference type="NCBI Taxonomy" id="663603"/>
    <lineage>
        <taxon>Bacteria</taxon>
        <taxon>Bacillati</taxon>
        <taxon>Actinomycetota</taxon>
        <taxon>Actinomycetes</taxon>
        <taxon>Pseudonocardiales</taxon>
        <taxon>Pseudonocardiaceae</taxon>
        <taxon>Actinomycetospora</taxon>
    </lineage>
</organism>
<comment type="caution">
    <text evidence="1">The sequence shown here is derived from an EMBL/GenBank/DDBJ whole genome shotgun (WGS) entry which is preliminary data.</text>
</comment>
<gene>
    <name evidence="1" type="ORF">EV188_11224</name>
</gene>
<evidence type="ECO:0000313" key="1">
    <source>
        <dbReference type="EMBL" id="TDQ47754.1"/>
    </source>
</evidence>
<accession>A0A4R6UW43</accession>
<sequence length="83" mass="9388">MARYSVVWLEVAREQYDGLPGEARDHIDARLDQLAENPRQVPRSAYDHLTDQWTTVYGDGAGLILFALVERPPRVIVLRLVAG</sequence>
<name>A0A4R6UW43_9PSEU</name>
<dbReference type="EMBL" id="SNYO01000012">
    <property type="protein sequence ID" value="TDQ47754.1"/>
    <property type="molecule type" value="Genomic_DNA"/>
</dbReference>
<keyword evidence="2" id="KW-1185">Reference proteome</keyword>
<protein>
    <recommendedName>
        <fullName evidence="3">Type II toxin-antitoxin system RelE/ParE family toxin</fullName>
    </recommendedName>
</protein>